<keyword evidence="4" id="KW-0788">Thiol protease</keyword>
<dbReference type="Gene3D" id="3.90.1720.10">
    <property type="entry name" value="endopeptidase domain like (from Nostoc punctiforme)"/>
    <property type="match status" value="1"/>
</dbReference>
<evidence type="ECO:0000256" key="2">
    <source>
        <dbReference type="ARBA" id="ARBA00022670"/>
    </source>
</evidence>
<reference evidence="8" key="1">
    <citation type="submission" date="2016-10" db="EMBL/GenBank/DDBJ databases">
        <authorList>
            <person name="Varghese N."/>
            <person name="Submissions S."/>
        </authorList>
    </citation>
    <scope>NUCLEOTIDE SEQUENCE [LARGE SCALE GENOMIC DNA]</scope>
    <source>
        <strain evidence="8">CGMCC 1.10784</strain>
    </source>
</reference>
<keyword evidence="8" id="KW-1185">Reference proteome</keyword>
<dbReference type="STRING" id="1045775.SAMN05216378_3770"/>
<name>A0A1I2C2A8_9BACL</name>
<organism evidence="7 8">
    <name type="scientific">Paenibacillus catalpae</name>
    <dbReference type="NCBI Taxonomy" id="1045775"/>
    <lineage>
        <taxon>Bacteria</taxon>
        <taxon>Bacillati</taxon>
        <taxon>Bacillota</taxon>
        <taxon>Bacilli</taxon>
        <taxon>Bacillales</taxon>
        <taxon>Paenibacillaceae</taxon>
        <taxon>Paenibacillus</taxon>
    </lineage>
</organism>
<evidence type="ECO:0000256" key="5">
    <source>
        <dbReference type="SAM" id="SignalP"/>
    </source>
</evidence>
<dbReference type="RefSeq" id="WP_245773067.1">
    <property type="nucleotide sequence ID" value="NZ_FOMT01000003.1"/>
</dbReference>
<keyword evidence="2" id="KW-0645">Protease</keyword>
<accession>A0A1I2C2A8</accession>
<keyword evidence="5" id="KW-0732">Signal</keyword>
<evidence type="ECO:0000313" key="8">
    <source>
        <dbReference type="Proteomes" id="UP000198855"/>
    </source>
</evidence>
<keyword evidence="3 7" id="KW-0378">Hydrolase</keyword>
<feature type="chain" id="PRO_5038633019" evidence="5">
    <location>
        <begin position="29"/>
        <end position="162"/>
    </location>
</feature>
<dbReference type="GO" id="GO:0006508">
    <property type="term" value="P:proteolysis"/>
    <property type="evidence" value="ECO:0007669"/>
    <property type="project" value="UniProtKB-KW"/>
</dbReference>
<dbReference type="InterPro" id="IPR051202">
    <property type="entry name" value="Peptidase_C40"/>
</dbReference>
<evidence type="ECO:0000256" key="1">
    <source>
        <dbReference type="ARBA" id="ARBA00007074"/>
    </source>
</evidence>
<dbReference type="EMBL" id="FOMT01000003">
    <property type="protein sequence ID" value="SFE62576.1"/>
    <property type="molecule type" value="Genomic_DNA"/>
</dbReference>
<gene>
    <name evidence="7" type="ORF">SAMN05216378_3770</name>
</gene>
<evidence type="ECO:0000256" key="3">
    <source>
        <dbReference type="ARBA" id="ARBA00022801"/>
    </source>
</evidence>
<comment type="similarity">
    <text evidence="1">Belongs to the peptidase C40 family.</text>
</comment>
<feature type="signal peptide" evidence="5">
    <location>
        <begin position="1"/>
        <end position="28"/>
    </location>
</feature>
<evidence type="ECO:0000313" key="7">
    <source>
        <dbReference type="EMBL" id="SFE62576.1"/>
    </source>
</evidence>
<dbReference type="Pfam" id="PF00877">
    <property type="entry name" value="NLPC_P60"/>
    <property type="match status" value="1"/>
</dbReference>
<dbReference type="PANTHER" id="PTHR47053:SF1">
    <property type="entry name" value="MUREIN DD-ENDOPEPTIDASE MEPH-RELATED"/>
    <property type="match status" value="1"/>
</dbReference>
<dbReference type="PROSITE" id="PS51935">
    <property type="entry name" value="NLPC_P60"/>
    <property type="match status" value="1"/>
</dbReference>
<dbReference type="InterPro" id="IPR038765">
    <property type="entry name" value="Papain-like_cys_pep_sf"/>
</dbReference>
<sequence length="162" mass="17432">MKNKFKSLKKIMSLSLLATIAASAFTLATTTDHANAATEKTLALISEGKNYLGVPYKYGAPVGITYAFDCSSFTKFMFAGLDVNLPRTAAEQAKVGKKVPKTELSTGDLVFFKTNGISISHVAIYAGSKKILHSSSSQGITVTDMNSSYWANKYVTARRVVS</sequence>
<evidence type="ECO:0000259" key="6">
    <source>
        <dbReference type="PROSITE" id="PS51935"/>
    </source>
</evidence>
<dbReference type="Proteomes" id="UP000198855">
    <property type="component" value="Unassembled WGS sequence"/>
</dbReference>
<protein>
    <submittedName>
        <fullName evidence="7">Cell wall-associated hydrolase, NlpC family</fullName>
    </submittedName>
</protein>
<dbReference type="SUPFAM" id="SSF54001">
    <property type="entry name" value="Cysteine proteinases"/>
    <property type="match status" value="1"/>
</dbReference>
<dbReference type="GO" id="GO:0008234">
    <property type="term" value="F:cysteine-type peptidase activity"/>
    <property type="evidence" value="ECO:0007669"/>
    <property type="project" value="UniProtKB-KW"/>
</dbReference>
<feature type="domain" description="NlpC/P60" evidence="6">
    <location>
        <begin position="38"/>
        <end position="161"/>
    </location>
</feature>
<evidence type="ECO:0000256" key="4">
    <source>
        <dbReference type="ARBA" id="ARBA00022807"/>
    </source>
</evidence>
<proteinExistence type="inferred from homology"/>
<dbReference type="AlphaFoldDB" id="A0A1I2C2A8"/>
<dbReference type="PANTHER" id="PTHR47053">
    <property type="entry name" value="MUREIN DD-ENDOPEPTIDASE MEPH-RELATED"/>
    <property type="match status" value="1"/>
</dbReference>
<dbReference type="InterPro" id="IPR000064">
    <property type="entry name" value="NLP_P60_dom"/>
</dbReference>